<dbReference type="AlphaFoldDB" id="F4LNS6"/>
<dbReference type="eggNOG" id="COG0084">
    <property type="taxonomic scope" value="Bacteria"/>
</dbReference>
<dbReference type="Pfam" id="PF01026">
    <property type="entry name" value="TatD_DNase"/>
    <property type="match status" value="1"/>
</dbReference>
<dbReference type="KEGG" id="tbe:Trebr_1487"/>
<keyword evidence="2" id="KW-0378">Hydrolase</keyword>
<dbReference type="STRING" id="906968.Trebr_1487"/>
<dbReference type="InterPro" id="IPR001130">
    <property type="entry name" value="TatD-like"/>
</dbReference>
<evidence type="ECO:0000256" key="2">
    <source>
        <dbReference type="ARBA" id="ARBA00022801"/>
    </source>
</evidence>
<dbReference type="GO" id="GO:0016788">
    <property type="term" value="F:hydrolase activity, acting on ester bonds"/>
    <property type="evidence" value="ECO:0007669"/>
    <property type="project" value="InterPro"/>
</dbReference>
<dbReference type="Proteomes" id="UP000006546">
    <property type="component" value="Chromosome"/>
</dbReference>
<dbReference type="InterPro" id="IPR018228">
    <property type="entry name" value="DNase_TatD-rel_CS"/>
</dbReference>
<dbReference type="PANTHER" id="PTHR46124">
    <property type="entry name" value="D-AMINOACYL-TRNA DEACYLASE"/>
    <property type="match status" value="1"/>
</dbReference>
<name>F4LNS6_TREBD</name>
<proteinExistence type="inferred from homology"/>
<gene>
    <name evidence="3" type="ordered locus">Trebr_1487</name>
</gene>
<dbReference type="GO" id="GO:0005829">
    <property type="term" value="C:cytosol"/>
    <property type="evidence" value="ECO:0007669"/>
    <property type="project" value="TreeGrafter"/>
</dbReference>
<dbReference type="Gene3D" id="3.20.20.140">
    <property type="entry name" value="Metal-dependent hydrolases"/>
    <property type="match status" value="1"/>
</dbReference>
<dbReference type="PANTHER" id="PTHR46124:SF2">
    <property type="entry name" value="D-AMINOACYL-TRNA DEACYLASE"/>
    <property type="match status" value="1"/>
</dbReference>
<keyword evidence="4" id="KW-1185">Reference proteome</keyword>
<protein>
    <submittedName>
        <fullName evidence="3">TatD-related deoxyribonuclease</fullName>
    </submittedName>
</protein>
<organism evidence="3 4">
    <name type="scientific">Treponema brennaborense (strain DSM 12168 / CIP 105900 / DD5/3)</name>
    <dbReference type="NCBI Taxonomy" id="906968"/>
    <lineage>
        <taxon>Bacteria</taxon>
        <taxon>Pseudomonadati</taxon>
        <taxon>Spirochaetota</taxon>
        <taxon>Spirochaetia</taxon>
        <taxon>Spirochaetales</taxon>
        <taxon>Treponemataceae</taxon>
        <taxon>Treponema</taxon>
    </lineage>
</organism>
<dbReference type="EMBL" id="CP002696">
    <property type="protein sequence ID" value="AEE16911.1"/>
    <property type="molecule type" value="Genomic_DNA"/>
</dbReference>
<reference evidence="4" key="1">
    <citation type="submission" date="2011-04" db="EMBL/GenBank/DDBJ databases">
        <title>The complete genome of Treponema brennaborense DSM 12168.</title>
        <authorList>
            <person name="Lucas S."/>
            <person name="Han J."/>
            <person name="Lapidus A."/>
            <person name="Bruce D."/>
            <person name="Goodwin L."/>
            <person name="Pitluck S."/>
            <person name="Peters L."/>
            <person name="Kyrpides N."/>
            <person name="Mavromatis K."/>
            <person name="Ivanova N."/>
            <person name="Mikhailova N."/>
            <person name="Pagani I."/>
            <person name="Teshima H."/>
            <person name="Detter J.C."/>
            <person name="Tapia R."/>
            <person name="Han C."/>
            <person name="Land M."/>
            <person name="Hauser L."/>
            <person name="Markowitz V."/>
            <person name="Cheng J.-F."/>
            <person name="Hugenholtz P."/>
            <person name="Woyke T."/>
            <person name="Wu D."/>
            <person name="Gronow S."/>
            <person name="Wellnitz S."/>
            <person name="Brambilla E."/>
            <person name="Klenk H.-P."/>
            <person name="Eisen J.A."/>
        </authorList>
    </citation>
    <scope>NUCLEOTIDE SEQUENCE [LARGE SCALE GENOMIC DNA]</scope>
    <source>
        <strain evidence="4">DSM 12168 / CIP 105900 / DD5/3</strain>
    </source>
</reference>
<accession>F4LNS6</accession>
<evidence type="ECO:0000256" key="1">
    <source>
        <dbReference type="ARBA" id="ARBA00009275"/>
    </source>
</evidence>
<dbReference type="InterPro" id="IPR032466">
    <property type="entry name" value="Metal_Hydrolase"/>
</dbReference>
<sequence length="347" mass="38402">MQYCVSEKIGVWENINFQKNPEAWKIPVFGRTFFPNCLPFACVCGIITAMFSDTHFHLLHTAERGVDMSEAFSALASRSAFFALEIGTHCDDLDARLAAADSAVSAVRDDALRSKLLDLLYFSAGIWPAPEAIGARFEQVAELERRISAARSADTLLSFKGKKLCALGECGLDHHWNPSGADNRSESDFSAAMLTGEAELFEMQLELARKFGLPVIVHSRDAFDGTLSCIANVGYDCGVIHCYSYGIAEARAFIDRGWYVSFSGAVTYTKRSKMPEMTDLLRFIPRDRLLLETDSPYLAPVPYRGKPNTPVLVELVYRYVADALNLPPETLSALVDANIRDLFGIGR</sequence>
<dbReference type="PROSITE" id="PS01090">
    <property type="entry name" value="TATD_2"/>
    <property type="match status" value="1"/>
</dbReference>
<dbReference type="PROSITE" id="PS01091">
    <property type="entry name" value="TATD_3"/>
    <property type="match status" value="1"/>
</dbReference>
<dbReference type="CDD" id="cd01310">
    <property type="entry name" value="TatD_DNAse"/>
    <property type="match status" value="1"/>
</dbReference>
<comment type="similarity">
    <text evidence="1">Belongs to the metallo-dependent hydrolases superfamily. TatD-type hydrolase family.</text>
</comment>
<evidence type="ECO:0000313" key="3">
    <source>
        <dbReference type="EMBL" id="AEE16911.1"/>
    </source>
</evidence>
<evidence type="ECO:0000313" key="4">
    <source>
        <dbReference type="Proteomes" id="UP000006546"/>
    </source>
</evidence>
<dbReference type="SUPFAM" id="SSF51556">
    <property type="entry name" value="Metallo-dependent hydrolases"/>
    <property type="match status" value="1"/>
</dbReference>
<dbReference type="HOGENOM" id="CLU_031506_4_3_12"/>